<evidence type="ECO:0000256" key="15">
    <source>
        <dbReference type="ARBA" id="ARBA00023273"/>
    </source>
</evidence>
<organism evidence="22 23">
    <name type="scientific">Vireo altiloquus</name>
    <name type="common">Black-whiskered vireo</name>
    <name type="synonym">Muscicapa altiloqua</name>
    <dbReference type="NCBI Taxonomy" id="34956"/>
    <lineage>
        <taxon>Eukaryota</taxon>
        <taxon>Metazoa</taxon>
        <taxon>Chordata</taxon>
        <taxon>Craniata</taxon>
        <taxon>Vertebrata</taxon>
        <taxon>Euteleostomi</taxon>
        <taxon>Archelosauria</taxon>
        <taxon>Archosauria</taxon>
        <taxon>Dinosauria</taxon>
        <taxon>Saurischia</taxon>
        <taxon>Theropoda</taxon>
        <taxon>Coelurosauria</taxon>
        <taxon>Aves</taxon>
        <taxon>Neognathae</taxon>
        <taxon>Neoaves</taxon>
        <taxon>Telluraves</taxon>
        <taxon>Australaves</taxon>
        <taxon>Passeriformes</taxon>
        <taxon>Corvoidea</taxon>
        <taxon>Vireonidae</taxon>
        <taxon>Vireoninae</taxon>
        <taxon>Vireo</taxon>
    </lineage>
</organism>
<evidence type="ECO:0000259" key="20">
    <source>
        <dbReference type="PROSITE" id="PS50023"/>
    </source>
</evidence>
<dbReference type="EMBL" id="VZRF01008470">
    <property type="protein sequence ID" value="NWT14357.1"/>
    <property type="molecule type" value="Genomic_DNA"/>
</dbReference>
<feature type="compositionally biased region" description="Low complexity" evidence="18">
    <location>
        <begin position="627"/>
        <end position="659"/>
    </location>
</feature>
<keyword evidence="14" id="KW-0206">Cytoskeleton</keyword>
<evidence type="ECO:0000256" key="14">
    <source>
        <dbReference type="ARBA" id="ARBA00023212"/>
    </source>
</evidence>
<feature type="non-terminal residue" evidence="22">
    <location>
        <position position="956"/>
    </location>
</feature>
<dbReference type="SMART" id="SM00033">
    <property type="entry name" value="CH"/>
    <property type="match status" value="1"/>
</dbReference>
<keyword evidence="8 16" id="KW-0479">Metal-binding</keyword>
<evidence type="ECO:0000256" key="18">
    <source>
        <dbReference type="SAM" id="MobiDB-lite"/>
    </source>
</evidence>
<dbReference type="PROSITE" id="PS00478">
    <property type="entry name" value="LIM_DOMAIN_1"/>
    <property type="match status" value="1"/>
</dbReference>
<keyword evidence="12 17" id="KW-0175">Coiled coil</keyword>
<dbReference type="PANTHER" id="PTHR23167">
    <property type="entry name" value="CALPONIN HOMOLOGY DOMAIN-CONTAINING PROTEIN DDB_G0272472-RELATED"/>
    <property type="match status" value="1"/>
</dbReference>
<evidence type="ECO:0000256" key="6">
    <source>
        <dbReference type="ARBA" id="ARBA00022490"/>
    </source>
</evidence>
<feature type="coiled-coil region" evidence="17">
    <location>
        <begin position="774"/>
        <end position="808"/>
    </location>
</feature>
<dbReference type="Pfam" id="PF12130">
    <property type="entry name" value="bMERB_dom"/>
    <property type="match status" value="1"/>
</dbReference>
<evidence type="ECO:0000256" key="10">
    <source>
        <dbReference type="ARBA" id="ARBA00022833"/>
    </source>
</evidence>
<evidence type="ECO:0000313" key="23">
    <source>
        <dbReference type="Proteomes" id="UP000589495"/>
    </source>
</evidence>
<feature type="non-terminal residue" evidence="22">
    <location>
        <position position="1"/>
    </location>
</feature>
<evidence type="ECO:0000259" key="21">
    <source>
        <dbReference type="PROSITE" id="PS51848"/>
    </source>
</evidence>
<keyword evidence="11 16" id="KW-0440">LIM domain</keyword>
<evidence type="ECO:0000256" key="7">
    <source>
        <dbReference type="ARBA" id="ARBA00022553"/>
    </source>
</evidence>
<feature type="region of interest" description="Disordered" evidence="18">
    <location>
        <begin position="234"/>
        <end position="408"/>
    </location>
</feature>
<dbReference type="GO" id="GO:0005886">
    <property type="term" value="C:plasma membrane"/>
    <property type="evidence" value="ECO:0007669"/>
    <property type="project" value="UniProtKB-SubCell"/>
</dbReference>
<evidence type="ECO:0000256" key="4">
    <source>
        <dbReference type="ARBA" id="ARBA00004316"/>
    </source>
</evidence>
<accession>A0A7K5L874</accession>
<evidence type="ECO:0000256" key="12">
    <source>
        <dbReference type="ARBA" id="ARBA00023054"/>
    </source>
</evidence>
<keyword evidence="23" id="KW-1185">Reference proteome</keyword>
<feature type="region of interest" description="Disordered" evidence="18">
    <location>
        <begin position="435"/>
        <end position="764"/>
    </location>
</feature>
<feature type="compositionally biased region" description="Low complexity" evidence="18">
    <location>
        <begin position="566"/>
        <end position="586"/>
    </location>
</feature>
<feature type="compositionally biased region" description="Pro residues" evidence="18">
    <location>
        <begin position="322"/>
        <end position="331"/>
    </location>
</feature>
<feature type="compositionally biased region" description="Low complexity" evidence="18">
    <location>
        <begin position="708"/>
        <end position="721"/>
    </location>
</feature>
<dbReference type="InterPro" id="IPR050540">
    <property type="entry name" value="F-actin_Monoox_Mical"/>
</dbReference>
<feature type="domain" description="Calponin-homology (CH)" evidence="19">
    <location>
        <begin position="2"/>
        <end position="108"/>
    </location>
</feature>
<keyword evidence="10 16" id="KW-0862">Zinc</keyword>
<evidence type="ECO:0000256" key="5">
    <source>
        <dbReference type="ARBA" id="ARBA00022475"/>
    </source>
</evidence>
<dbReference type="Gene3D" id="2.10.110.10">
    <property type="entry name" value="Cysteine Rich Protein"/>
    <property type="match status" value="1"/>
</dbReference>
<dbReference type="Gene3D" id="1.10.418.10">
    <property type="entry name" value="Calponin-like domain"/>
    <property type="match status" value="1"/>
</dbReference>
<dbReference type="FunFam" id="1.10.418.10:FF:000055">
    <property type="entry name" value="MICAL-like protein 2"/>
    <property type="match status" value="1"/>
</dbReference>
<dbReference type="Pfam" id="PF00412">
    <property type="entry name" value="LIM"/>
    <property type="match status" value="1"/>
</dbReference>
<feature type="compositionally biased region" description="Basic and acidic residues" evidence="18">
    <location>
        <begin position="917"/>
        <end position="927"/>
    </location>
</feature>
<dbReference type="GO" id="GO:0055037">
    <property type="term" value="C:recycling endosome"/>
    <property type="evidence" value="ECO:0007669"/>
    <property type="project" value="UniProtKB-SubCell"/>
</dbReference>
<name>A0A7K5L874_VIRAL</name>
<dbReference type="GO" id="GO:0046872">
    <property type="term" value="F:metal ion binding"/>
    <property type="evidence" value="ECO:0007669"/>
    <property type="project" value="UniProtKB-KW"/>
</dbReference>
<comment type="caution">
    <text evidence="22">The sequence shown here is derived from an EMBL/GenBank/DDBJ whole genome shotgun (WGS) entry which is preliminary data.</text>
</comment>
<dbReference type="PROSITE" id="PS50021">
    <property type="entry name" value="CH"/>
    <property type="match status" value="1"/>
</dbReference>
<evidence type="ECO:0000256" key="17">
    <source>
        <dbReference type="SAM" id="Coils"/>
    </source>
</evidence>
<dbReference type="InterPro" id="IPR022735">
    <property type="entry name" value="bMERB_dom"/>
</dbReference>
<gene>
    <name evidence="22" type="primary">Micall1</name>
    <name evidence="22" type="ORF">VIRALT_R01484</name>
</gene>
<keyword evidence="6" id="KW-0963">Cytoplasm</keyword>
<evidence type="ECO:0000256" key="8">
    <source>
        <dbReference type="ARBA" id="ARBA00022723"/>
    </source>
</evidence>
<feature type="compositionally biased region" description="Basic and acidic residues" evidence="18">
    <location>
        <begin position="943"/>
        <end position="956"/>
    </location>
</feature>
<dbReference type="PANTHER" id="PTHR23167:SF89">
    <property type="entry name" value="MICAL-LIKE PROTEIN 1"/>
    <property type="match status" value="1"/>
</dbReference>
<dbReference type="SUPFAM" id="SSF47576">
    <property type="entry name" value="Calponin-homology domain, CH-domain"/>
    <property type="match status" value="1"/>
</dbReference>
<evidence type="ECO:0000256" key="11">
    <source>
        <dbReference type="ARBA" id="ARBA00023038"/>
    </source>
</evidence>
<dbReference type="SMART" id="SM01203">
    <property type="entry name" value="DUF3585"/>
    <property type="match status" value="1"/>
</dbReference>
<reference evidence="22 23" key="1">
    <citation type="submission" date="2019-09" db="EMBL/GenBank/DDBJ databases">
        <title>Bird 10,000 Genomes (B10K) Project - Family phase.</title>
        <authorList>
            <person name="Zhang G."/>
        </authorList>
    </citation>
    <scope>NUCLEOTIDE SEQUENCE [LARGE SCALE GENOMIC DNA]</scope>
    <source>
        <strain evidence="22">B10K-DU-001-22</strain>
        <tissue evidence="22">Muscle</tissue>
    </source>
</reference>
<dbReference type="SMART" id="SM00132">
    <property type="entry name" value="LIM"/>
    <property type="match status" value="1"/>
</dbReference>
<comment type="subcellular location">
    <subcellularLocation>
        <location evidence="2">Cell membrane</location>
        <topology evidence="2">Peripheral membrane protein</topology>
    </subcellularLocation>
    <subcellularLocation>
        <location evidence="4">Cell projection</location>
    </subcellularLocation>
    <subcellularLocation>
        <location evidence="3">Cytoplasm</location>
        <location evidence="3">Cytoskeleton</location>
    </subcellularLocation>
    <subcellularLocation>
        <location evidence="1">Recycling endosome</location>
    </subcellularLocation>
</comment>
<dbReference type="GO" id="GO:0042995">
    <property type="term" value="C:cell projection"/>
    <property type="evidence" value="ECO:0007669"/>
    <property type="project" value="UniProtKB-SubCell"/>
</dbReference>
<keyword evidence="9" id="KW-0967">Endosome</keyword>
<evidence type="ECO:0000256" key="3">
    <source>
        <dbReference type="ARBA" id="ARBA00004245"/>
    </source>
</evidence>
<protein>
    <submittedName>
        <fullName evidence="22">MILK1 protein</fullName>
    </submittedName>
</protein>
<evidence type="ECO:0000256" key="9">
    <source>
        <dbReference type="ARBA" id="ARBA00022753"/>
    </source>
</evidence>
<dbReference type="CDD" id="cd09444">
    <property type="entry name" value="LIM_Mical_like_1"/>
    <property type="match status" value="1"/>
</dbReference>
<evidence type="ECO:0000313" key="22">
    <source>
        <dbReference type="EMBL" id="NWT14357.1"/>
    </source>
</evidence>
<feature type="compositionally biased region" description="Acidic residues" evidence="18">
    <location>
        <begin position="502"/>
        <end position="512"/>
    </location>
</feature>
<evidence type="ECO:0000256" key="16">
    <source>
        <dbReference type="PROSITE-ProRule" id="PRU00125"/>
    </source>
</evidence>
<feature type="domain" description="LIM zinc-binding" evidence="20">
    <location>
        <begin position="174"/>
        <end position="236"/>
    </location>
</feature>
<feature type="compositionally biased region" description="Low complexity" evidence="18">
    <location>
        <begin position="284"/>
        <end position="298"/>
    </location>
</feature>
<keyword evidence="5" id="KW-1003">Cell membrane</keyword>
<dbReference type="GO" id="GO:0005856">
    <property type="term" value="C:cytoskeleton"/>
    <property type="evidence" value="ECO:0007669"/>
    <property type="project" value="UniProtKB-SubCell"/>
</dbReference>
<dbReference type="AlphaFoldDB" id="A0A7K5L874"/>
<dbReference type="Proteomes" id="UP000589495">
    <property type="component" value="Unassembled WGS sequence"/>
</dbReference>
<feature type="compositionally biased region" description="Polar residues" evidence="18">
    <location>
        <begin position="513"/>
        <end position="522"/>
    </location>
</feature>
<feature type="domain" description="BMERB" evidence="21">
    <location>
        <begin position="764"/>
        <end position="911"/>
    </location>
</feature>
<dbReference type="Pfam" id="PF00307">
    <property type="entry name" value="CH"/>
    <property type="match status" value="1"/>
</dbReference>
<proteinExistence type="predicted"/>
<keyword evidence="7" id="KW-0597">Phosphoprotein</keyword>
<feature type="compositionally biased region" description="Low complexity" evidence="18">
    <location>
        <begin position="731"/>
        <end position="740"/>
    </location>
</feature>
<dbReference type="PROSITE" id="PS51848">
    <property type="entry name" value="BMERB"/>
    <property type="match status" value="1"/>
</dbReference>
<feature type="compositionally biased region" description="Basic and acidic residues" evidence="18">
    <location>
        <begin position="238"/>
        <end position="256"/>
    </location>
</feature>
<dbReference type="CDD" id="cd21252">
    <property type="entry name" value="CH_MICALL1"/>
    <property type="match status" value="1"/>
</dbReference>
<evidence type="ECO:0000256" key="13">
    <source>
        <dbReference type="ARBA" id="ARBA00023136"/>
    </source>
</evidence>
<dbReference type="PROSITE" id="PS50023">
    <property type="entry name" value="LIM_DOMAIN_2"/>
    <property type="match status" value="1"/>
</dbReference>
<evidence type="ECO:0000256" key="1">
    <source>
        <dbReference type="ARBA" id="ARBA00004172"/>
    </source>
</evidence>
<keyword evidence="13" id="KW-0472">Membrane</keyword>
<evidence type="ECO:0000259" key="19">
    <source>
        <dbReference type="PROSITE" id="PS50021"/>
    </source>
</evidence>
<dbReference type="InterPro" id="IPR001781">
    <property type="entry name" value="Znf_LIM"/>
</dbReference>
<keyword evidence="15" id="KW-0966">Cell projection</keyword>
<dbReference type="InterPro" id="IPR001715">
    <property type="entry name" value="CH_dom"/>
</dbReference>
<feature type="compositionally biased region" description="Polar residues" evidence="18">
    <location>
        <begin position="660"/>
        <end position="683"/>
    </location>
</feature>
<feature type="region of interest" description="Disordered" evidence="18">
    <location>
        <begin position="111"/>
        <end position="146"/>
    </location>
</feature>
<evidence type="ECO:0000256" key="2">
    <source>
        <dbReference type="ARBA" id="ARBA00004202"/>
    </source>
</evidence>
<dbReference type="SUPFAM" id="SSF57716">
    <property type="entry name" value="Glucocorticoid receptor-like (DNA-binding domain)"/>
    <property type="match status" value="2"/>
</dbReference>
<sequence>MSGPRGALQAWCRRQCEGYRGVEIRDLSTSFRDGLAFCAILHRHRPDLLDFDSLSKDDVYENNRLAFELAERELGIPALLDPNDMVSMKVPDCLSIMTYVSQYYNHFNNPSQGDVPPPMKRPTAASSPPLLSHKTPVAAVESPSAPQVPNLLIQSQTEAEDAPSERSQRSALSSTCAACQQHVHLVQRYLAEGKLYHRQCFRCKECSSTLLPGSYKPGSEAGTFVCMQHRGKLAVSGKAERRPSPDRQSPELRTETGADSMQEDALRAGPEVGKDDGGSQQSVAETPAPAEGLAGPAEDSTASKAETPTPPAHAGSGAPVSQTPPRPPIPSKPTGLTQDKASPLDGRLRDSRPTPAPRKATDASALSPPTSHPVPRPRSTLQGEGSECGPGMVGYLNPAPLSQNLEGDPAPLIEHLSLRVCKEFESFRKVFLGGAAARAKDPPWMALVQAEPKKKPAPPPPPGNSHETPSRTSEEEDGEEVGKARSEESRSDATEPKPYNPFEEEDEEEVESADTQKSTPEQEQGETAAKPLHPWYGITPTSSPKAKKRPAPRAPNASPLAHHPISRLSHSEPSSSTPSPALSLESINSENSAKVLGETDEASVPKSSSEPTVHMPTATKTSSAGTPLASVSSSESPAVPASLSTNSSFSSSSELASLSGEMQPSTLHASRSISTGSLKTSPSRLPPKPPAGASPTPILLASDGGAGSPKTSSSPKPQQKSSCKENPFNRKPSPAASPSAKKPPKGSKPVRPPAPGHGFPLIKRKVQTDQYIPEEDIYGEMDAIEHQLDELEHRGVALEEKLRSAENDNPEDSLLVDWFKLIHEKHMLVRHESELIYIFKQQNLEQRQSDVEYELRCLLNKPEKDWTDEDRGREKVLMQELVTIIEQRNAIVNCLDEDRQREEEEDKMLEAMIKRKEFHKETETESKKKGKFKPMKMLKLLGNKHDSKSKSPKEKS</sequence>
<feature type="region of interest" description="Disordered" evidence="18">
    <location>
        <begin position="917"/>
        <end position="956"/>
    </location>
</feature>
<dbReference type="InterPro" id="IPR036872">
    <property type="entry name" value="CH_dom_sf"/>
</dbReference>
<feature type="compositionally biased region" description="Basic and acidic residues" evidence="18">
    <location>
        <begin position="480"/>
        <end position="495"/>
    </location>
</feature>